<keyword evidence="1" id="KW-0472">Membrane</keyword>
<keyword evidence="1" id="KW-1133">Transmembrane helix</keyword>
<protein>
    <submittedName>
        <fullName evidence="2">Uncharacterized protein</fullName>
    </submittedName>
</protein>
<dbReference type="STRING" id="652787.SAMN05216490_4772"/>
<dbReference type="OrthoDB" id="1004942at2"/>
<evidence type="ECO:0000256" key="1">
    <source>
        <dbReference type="SAM" id="Phobius"/>
    </source>
</evidence>
<dbReference type="Proteomes" id="UP000199679">
    <property type="component" value="Chromosome I"/>
</dbReference>
<evidence type="ECO:0000313" key="3">
    <source>
        <dbReference type="Proteomes" id="UP000199679"/>
    </source>
</evidence>
<name>A0A1H2CAE9_MUCMA</name>
<dbReference type="EMBL" id="LT629740">
    <property type="protein sequence ID" value="SDT67227.1"/>
    <property type="molecule type" value="Genomic_DNA"/>
</dbReference>
<accession>A0A1H2CAE9</accession>
<dbReference type="RefSeq" id="WP_091379230.1">
    <property type="nucleotide sequence ID" value="NZ_LT629740.1"/>
</dbReference>
<gene>
    <name evidence="2" type="ORF">SAMN05216490_4772</name>
</gene>
<sequence>MIKSSALYIVIIFALVIGVICSSLIVTGYFYRLQYQKANRRSQLNNNLASATNIILASDDTSYANQKSFSLYNLENDSVSTQRIFWGLYDIGIAKAFIQHDTLYNIFSIANLIDSTKWAALYFSDNNGSLGISGNSMIRGNIFIPAGGVKPAYVDGKFYNGDKRIVIGNKNQSSPTLPILADGRLHHLIALYQSQLGAEDYTTKNDSIVNSFNNQTQFINLGKKIAIFQKLYFKGNIIIHSDTTITIDSTTRMDNVMVFAKSIIIRDGFRGKAQFFAQDSLSVGKNCQLNYPSCLGILRKKSPLVKKNAFLKIGPNAKISGAVIFFEEKDYQESISANLATIGKNSIINGQIYSNDQILFQDSVRVNGSIFATRFLYQSSYSAYTNYLVNIKIDERSLSRYYLTSTLFPVAKNKERVLEWLESN</sequence>
<keyword evidence="3" id="KW-1185">Reference proteome</keyword>
<reference evidence="2 3" key="1">
    <citation type="submission" date="2016-10" db="EMBL/GenBank/DDBJ databases">
        <authorList>
            <person name="de Groot N.N."/>
        </authorList>
    </citation>
    <scope>NUCLEOTIDE SEQUENCE [LARGE SCALE GENOMIC DNA]</scope>
    <source>
        <strain evidence="2 3">MP1X4</strain>
    </source>
</reference>
<dbReference type="AlphaFoldDB" id="A0A1H2CAE9"/>
<organism evidence="2 3">
    <name type="scientific">Mucilaginibacter mallensis</name>
    <dbReference type="NCBI Taxonomy" id="652787"/>
    <lineage>
        <taxon>Bacteria</taxon>
        <taxon>Pseudomonadati</taxon>
        <taxon>Bacteroidota</taxon>
        <taxon>Sphingobacteriia</taxon>
        <taxon>Sphingobacteriales</taxon>
        <taxon>Sphingobacteriaceae</taxon>
        <taxon>Mucilaginibacter</taxon>
    </lineage>
</organism>
<proteinExistence type="predicted"/>
<dbReference type="Gene3D" id="2.160.10.10">
    <property type="entry name" value="Hexapeptide repeat proteins"/>
    <property type="match status" value="1"/>
</dbReference>
<feature type="transmembrane region" description="Helical" evidence="1">
    <location>
        <begin position="6"/>
        <end position="31"/>
    </location>
</feature>
<evidence type="ECO:0000313" key="2">
    <source>
        <dbReference type="EMBL" id="SDT67227.1"/>
    </source>
</evidence>
<keyword evidence="1" id="KW-0812">Transmembrane</keyword>